<proteinExistence type="predicted"/>
<dbReference type="OrthoDB" id="6842062at2"/>
<reference evidence="2 3" key="1">
    <citation type="journal article" date="2013" name="Genome Announc.">
        <title>Draft Genome of Pseudomonas stutzeri Strain NF13, a Nitrogen Fixer Isolated from the Galapagos Rift Hydrothermal Vent.</title>
        <authorList>
            <person name="Pena A."/>
            <person name="Busquets A."/>
            <person name="Gomila M."/>
            <person name="Mayol J."/>
            <person name="Bosch R."/>
            <person name="Nogales B."/>
            <person name="Garcia-Valdes E."/>
            <person name="Bennasar A."/>
            <person name="Lalucat J."/>
        </authorList>
    </citation>
    <scope>NUCLEOTIDE SEQUENCE [LARGE SCALE GENOMIC DNA]</scope>
    <source>
        <strain evidence="2 3">NF13</strain>
    </source>
</reference>
<dbReference type="eggNOG" id="ENOG502ZC9A">
    <property type="taxonomic scope" value="Bacteria"/>
</dbReference>
<dbReference type="AlphaFoldDB" id="M2V3L4"/>
<evidence type="ECO:0000256" key="1">
    <source>
        <dbReference type="SAM" id="SignalP"/>
    </source>
</evidence>
<evidence type="ECO:0008006" key="4">
    <source>
        <dbReference type="Google" id="ProtNLM"/>
    </source>
</evidence>
<evidence type="ECO:0000313" key="3">
    <source>
        <dbReference type="Proteomes" id="UP000011700"/>
    </source>
</evidence>
<feature type="chain" id="PRO_5004027320" description="Curlin associated repeat-containing protein" evidence="1">
    <location>
        <begin position="23"/>
        <end position="343"/>
    </location>
</feature>
<gene>
    <name evidence="2" type="ORF">B381_09561</name>
</gene>
<name>M2V3L4_STUST</name>
<dbReference type="PATRIC" id="fig|1212548.4.peg.1863"/>
<keyword evidence="1" id="KW-0732">Signal</keyword>
<dbReference type="EMBL" id="AOBS01000042">
    <property type="protein sequence ID" value="EME00382.1"/>
    <property type="molecule type" value="Genomic_DNA"/>
</dbReference>
<protein>
    <recommendedName>
        <fullName evidence="4">Curlin associated repeat-containing protein</fullName>
    </recommendedName>
</protein>
<organism evidence="2 3">
    <name type="scientific">Stutzerimonas stutzeri NF13</name>
    <dbReference type="NCBI Taxonomy" id="1212548"/>
    <lineage>
        <taxon>Bacteria</taxon>
        <taxon>Pseudomonadati</taxon>
        <taxon>Pseudomonadota</taxon>
        <taxon>Gammaproteobacteria</taxon>
        <taxon>Pseudomonadales</taxon>
        <taxon>Pseudomonadaceae</taxon>
        <taxon>Stutzerimonas</taxon>
    </lineage>
</organism>
<evidence type="ECO:0000313" key="2">
    <source>
        <dbReference type="EMBL" id="EME00382.1"/>
    </source>
</evidence>
<feature type="signal peptide" evidence="1">
    <location>
        <begin position="1"/>
        <end position="22"/>
    </location>
</feature>
<accession>M2V3L4</accession>
<dbReference type="Proteomes" id="UP000011700">
    <property type="component" value="Unassembled WGS sequence"/>
</dbReference>
<comment type="caution">
    <text evidence="2">The sequence shown here is derived from an EMBL/GenBank/DDBJ whole genome shotgun (WGS) entry which is preliminary data.</text>
</comment>
<sequence>MFAHKPLIACFLLGSLPGLALAQAVTTQTGNDNEIILEQSGGSSSAILLQQGNANFSRVEQGGGDTSLQSTQLEILQSGSSNQATVYQASDYNFGHLAAVMQLGDENFAEVVQADGNGSQATIHQQGARNTHRVEQLFYANGLESRTFGTDNLTEVTQNGAATATTQQFGSNNRITIDQNVFAYGGAVTVEQDGAFNEAAVTQVGSRYYTGEVNLRQLGSDNSAQVVQWAGFSNLSFTQNGIGNELTARQGTRTGTIRGSSVGNDNRVNISQDYDGPVLDIAQNGSANEIDVVQDAAYGTASISQTGDANVAVLNQLTEFAAPPPSATIIQNGTGNSTSITQR</sequence>
<dbReference type="RefSeq" id="WP_003300291.1">
    <property type="nucleotide sequence ID" value="NZ_AOBS01000042.1"/>
</dbReference>